<accession>A0A640VLD7</accession>
<evidence type="ECO:0000313" key="6">
    <source>
        <dbReference type="EMBL" id="GFE48424.1"/>
    </source>
</evidence>
<gene>
    <name evidence="6" type="ORF">So717_01770</name>
</gene>
<evidence type="ECO:0000256" key="5">
    <source>
        <dbReference type="SAM" id="Phobius"/>
    </source>
</evidence>
<comment type="subcellular location">
    <subcellularLocation>
        <location evidence="1">Membrane</location>
        <topology evidence="1">Multi-pass membrane protein</topology>
    </subcellularLocation>
</comment>
<dbReference type="OrthoDB" id="9156049at2"/>
<keyword evidence="7" id="KW-1185">Reference proteome</keyword>
<proteinExistence type="predicted"/>
<dbReference type="Proteomes" id="UP000436522">
    <property type="component" value="Unassembled WGS sequence"/>
</dbReference>
<keyword evidence="2 5" id="KW-0812">Transmembrane</keyword>
<dbReference type="InterPro" id="IPR001898">
    <property type="entry name" value="SLC13A/DASS"/>
</dbReference>
<feature type="transmembrane region" description="Helical" evidence="5">
    <location>
        <begin position="21"/>
        <end position="37"/>
    </location>
</feature>
<feature type="transmembrane region" description="Helical" evidence="5">
    <location>
        <begin position="322"/>
        <end position="341"/>
    </location>
</feature>
<feature type="transmembrane region" description="Helical" evidence="5">
    <location>
        <begin position="386"/>
        <end position="412"/>
    </location>
</feature>
<protein>
    <submittedName>
        <fullName evidence="6">Transporter</fullName>
    </submittedName>
</protein>
<sequence length="552" mass="58764">MISPSLPLKCFPANVFHRSELLAGPIALAVASCLLWLPESLDAQERHALTVTALAVIGWTMTRLPDALVALAAALALVLTGTLHEQQLFAALGRELVWLLMAAFVIASVLKSSGLMEHLVARALTRVRSFAALSYVLTVLIAATAFFIPSTSGRAALLLPVFLALAAQLPDPRLRRPLALLFPTVILLSAGGSLLGAGAHLIAVDAIASAGGPRIGYLEWLMLGLPVSLVCCLLATALILWLFVPADLHNMPMVLRQPGAPLTTRQRRLALMLVALLALWTTTSLHGMSIVVITLAGALLLLSRPFTDRKTKEVFRDVDVELILYLTATIVIAEAMITSGADRWLAEGMLAVLPEDLARSQAVAVGFMAGVAVLSHLVITSRSARAAVLIPAVALPIAAFGHDPALIVLVAVMGTGFCQTMMASAKPVAIYGALDMPTFSQRDLVRLAVPLMPAVVVPLFCVAITLWPMQLQRPTDPAFAVIQKVELSEPVPRAVLRPVARPALTGQRGAALSQSSDRDQPRVIRWLGAEIDAAGQDAQRGLHRLTDVLGLR</sequence>
<feature type="transmembrane region" description="Helical" evidence="5">
    <location>
        <begin position="220"/>
        <end position="244"/>
    </location>
</feature>
<feature type="transmembrane region" description="Helical" evidence="5">
    <location>
        <begin position="444"/>
        <end position="467"/>
    </location>
</feature>
<evidence type="ECO:0000256" key="2">
    <source>
        <dbReference type="ARBA" id="ARBA00022692"/>
    </source>
</evidence>
<evidence type="ECO:0000313" key="7">
    <source>
        <dbReference type="Proteomes" id="UP000436522"/>
    </source>
</evidence>
<dbReference type="PANTHER" id="PTHR43652">
    <property type="entry name" value="BASIC AMINO ACID ANTIPORTER YFCC-RELATED"/>
    <property type="match status" value="1"/>
</dbReference>
<dbReference type="GO" id="GO:0005886">
    <property type="term" value="C:plasma membrane"/>
    <property type="evidence" value="ECO:0007669"/>
    <property type="project" value="TreeGrafter"/>
</dbReference>
<feature type="transmembrane region" description="Helical" evidence="5">
    <location>
        <begin position="67"/>
        <end position="84"/>
    </location>
</feature>
<feature type="transmembrane region" description="Helical" evidence="5">
    <location>
        <begin position="182"/>
        <end position="208"/>
    </location>
</feature>
<feature type="transmembrane region" description="Helical" evidence="5">
    <location>
        <begin position="361"/>
        <end position="379"/>
    </location>
</feature>
<organism evidence="6 7">
    <name type="scientific">Roseobacter cerasinus</name>
    <dbReference type="NCBI Taxonomy" id="2602289"/>
    <lineage>
        <taxon>Bacteria</taxon>
        <taxon>Pseudomonadati</taxon>
        <taxon>Pseudomonadota</taxon>
        <taxon>Alphaproteobacteria</taxon>
        <taxon>Rhodobacterales</taxon>
        <taxon>Roseobacteraceae</taxon>
        <taxon>Roseobacter</taxon>
    </lineage>
</organism>
<comment type="caution">
    <text evidence="6">The sequence shown here is derived from an EMBL/GenBank/DDBJ whole genome shotgun (WGS) entry which is preliminary data.</text>
</comment>
<evidence type="ECO:0000256" key="1">
    <source>
        <dbReference type="ARBA" id="ARBA00004141"/>
    </source>
</evidence>
<keyword evidence="3 5" id="KW-1133">Transmembrane helix</keyword>
<feature type="transmembrane region" description="Helical" evidence="5">
    <location>
        <begin position="269"/>
        <end position="302"/>
    </location>
</feature>
<dbReference type="RefSeq" id="WP_159974332.1">
    <property type="nucleotide sequence ID" value="NZ_BLIV01000001.1"/>
</dbReference>
<reference evidence="6 7" key="1">
    <citation type="submission" date="2019-12" db="EMBL/GenBank/DDBJ databases">
        <title>Roseobacter cerasinus sp. nov., isolated from seawater around aquaculture.</title>
        <authorList>
            <person name="Muramatsu S."/>
            <person name="Takabe Y."/>
            <person name="Mori K."/>
            <person name="Takaichi S."/>
            <person name="Hanada S."/>
        </authorList>
    </citation>
    <scope>NUCLEOTIDE SEQUENCE [LARGE SCALE GENOMIC DNA]</scope>
    <source>
        <strain evidence="6 7">AI77</strain>
    </source>
</reference>
<dbReference type="InterPro" id="IPR051679">
    <property type="entry name" value="DASS-Related_Transporters"/>
</dbReference>
<dbReference type="PANTHER" id="PTHR43652:SF2">
    <property type="entry name" value="BASIC AMINO ACID ANTIPORTER YFCC-RELATED"/>
    <property type="match status" value="1"/>
</dbReference>
<feature type="transmembrane region" description="Helical" evidence="5">
    <location>
        <begin position="127"/>
        <end position="148"/>
    </location>
</feature>
<dbReference type="EMBL" id="BLIV01000001">
    <property type="protein sequence ID" value="GFE48424.1"/>
    <property type="molecule type" value="Genomic_DNA"/>
</dbReference>
<keyword evidence="4 5" id="KW-0472">Membrane</keyword>
<dbReference type="Pfam" id="PF00939">
    <property type="entry name" value="Na_sulph_symp"/>
    <property type="match status" value="1"/>
</dbReference>
<name>A0A640VLD7_9RHOB</name>
<evidence type="ECO:0000256" key="3">
    <source>
        <dbReference type="ARBA" id="ARBA00022989"/>
    </source>
</evidence>
<evidence type="ECO:0000256" key="4">
    <source>
        <dbReference type="ARBA" id="ARBA00023136"/>
    </source>
</evidence>
<feature type="transmembrane region" description="Helical" evidence="5">
    <location>
        <begin position="96"/>
        <end position="115"/>
    </location>
</feature>
<dbReference type="AlphaFoldDB" id="A0A640VLD7"/>
<dbReference type="GO" id="GO:0022857">
    <property type="term" value="F:transmembrane transporter activity"/>
    <property type="evidence" value="ECO:0007669"/>
    <property type="project" value="InterPro"/>
</dbReference>